<dbReference type="Pfam" id="PF00078">
    <property type="entry name" value="RVT_1"/>
    <property type="match status" value="1"/>
</dbReference>
<dbReference type="GO" id="GO:0004519">
    <property type="term" value="F:endonuclease activity"/>
    <property type="evidence" value="ECO:0007669"/>
    <property type="project" value="UniProtKB-KW"/>
</dbReference>
<comment type="caution">
    <text evidence="8">The sequence shown here is derived from an EMBL/GenBank/DDBJ whole genome shotgun (WGS) entry which is preliminary data.</text>
</comment>
<dbReference type="Pfam" id="PF17919">
    <property type="entry name" value="RT_RNaseH_2"/>
    <property type="match status" value="1"/>
</dbReference>
<evidence type="ECO:0000259" key="7">
    <source>
        <dbReference type="PROSITE" id="PS50878"/>
    </source>
</evidence>
<dbReference type="Gene3D" id="3.30.70.270">
    <property type="match status" value="2"/>
</dbReference>
<evidence type="ECO:0000256" key="2">
    <source>
        <dbReference type="ARBA" id="ARBA00022695"/>
    </source>
</evidence>
<dbReference type="Gene3D" id="1.10.340.70">
    <property type="match status" value="1"/>
</dbReference>
<accession>A0A4Y9YDU7</accession>
<dbReference type="InterPro" id="IPR041588">
    <property type="entry name" value="Integrase_H2C2"/>
</dbReference>
<feature type="domain" description="Reverse transcriptase" evidence="7">
    <location>
        <begin position="385"/>
        <end position="571"/>
    </location>
</feature>
<dbReference type="Gene3D" id="2.40.70.10">
    <property type="entry name" value="Acid Proteases"/>
    <property type="match status" value="1"/>
</dbReference>
<dbReference type="CDD" id="cd01647">
    <property type="entry name" value="RT_LTR"/>
    <property type="match status" value="1"/>
</dbReference>
<dbReference type="InterPro" id="IPR021109">
    <property type="entry name" value="Peptidase_aspartic_dom_sf"/>
</dbReference>
<gene>
    <name evidence="8" type="ORF">EVJ58_g5594</name>
</gene>
<dbReference type="InterPro" id="IPR043502">
    <property type="entry name" value="DNA/RNA_pol_sf"/>
</dbReference>
<sequence length="1003" mass="114945">MVIGVHQDIETEALIDSGAMATYIHPRLVIKLRLPSVPLVRPIPVFNVDDTPNKKGTISHAVALRYRWKGTTKLVKAYVAEIGRQDLILGHEWLQKENPIIDWKTGELEFEDQTYWAKREQNEQLSKAEILQTVKVELPPAPVYRIRRQVEEPPDRACSPEEPREPTPPRRVTVEDVPEEEHERAVDAPQKEVVAETSLLDEPIEELPNFPPMNPHPEPLESEEDYEARLRSMTEDLDPDEFLASYAPGANYLATLAFVETPLTQEHEDTPEPLPSRHAINRMIRTGTGALIPTAFSIGRTTTATELALSEWVGKKQKTVEEIVPPYLHDFLPVFDKVTASRLPEHTEYDHEINLKPGFSEMKTQVYPLSHAQRKELDKFLKENESKGYIRPSNSPIASPFFFVGKKDGTWRPCQDYRKLNENTVKDRYPLPLISDLMDKFKGAKIFTKMDLRAGYNNVRIKEGDEWKAAFAVPGSNQGPPRLYEPTVMFFGLCNSPSTFQRMMNSIFEDMLAEGWLVIYMDDILIYSADTTTHHERTRRVLQRLKDHDLYLKPEKCHFDVTEVEFLGMIIRPDTIAMDPVKVSGIADWPVPESVKQVRSFVGFANFYRRFILHFSERARPLVDLTKKDVRWHWDEEQQLAFEDLKHEFTRAPTLVMPDETRPFALGCDASKFATGGVLLQSDANGDLHPCGFISQSLNPAERNYEIYDRELLSIIRGLETWKHYFLGSPHKLQIRSDHRNLTYWRTAQKLNRRQARWSLFLSEFDYELAHVPGTQMTIADLLSRRSDHDTGADDNDNIMMLAPQLFVRAINADLLDRLRDCHEKEPMVKEAFDALLGKGPAPAKTSLTDWQTDGDLVWYQSRVYVPPDAGLRRNVVRLYHELPSAGHPGIHKTTTLVQRDFWWPGMGQFIARYVKGFGICQQMKPNTHPTVTPLIPIPPQHPATPFSCQTMDFITALPETPRGHNAIYVVVDHDSTKGVIFIPCTDQVDAETTAKMNHDHVY</sequence>
<dbReference type="PANTHER" id="PTHR37984:SF5">
    <property type="entry name" value="PROTEIN NYNRIN-LIKE"/>
    <property type="match status" value="1"/>
</dbReference>
<keyword evidence="1" id="KW-0808">Transferase</keyword>
<evidence type="ECO:0000313" key="8">
    <source>
        <dbReference type="EMBL" id="TFY59737.1"/>
    </source>
</evidence>
<dbReference type="InterPro" id="IPR050951">
    <property type="entry name" value="Retrovirus_Pol_polyprotein"/>
</dbReference>
<dbReference type="AlphaFoldDB" id="A0A4Y9YDU7"/>
<evidence type="ECO:0000256" key="1">
    <source>
        <dbReference type="ARBA" id="ARBA00022679"/>
    </source>
</evidence>
<dbReference type="InterPro" id="IPR043128">
    <property type="entry name" value="Rev_trsase/Diguanyl_cyclase"/>
</dbReference>
<dbReference type="GO" id="GO:0016779">
    <property type="term" value="F:nucleotidyltransferase activity"/>
    <property type="evidence" value="ECO:0007669"/>
    <property type="project" value="UniProtKB-KW"/>
</dbReference>
<keyword evidence="3" id="KW-0540">Nuclease</keyword>
<dbReference type="PANTHER" id="PTHR37984">
    <property type="entry name" value="PROTEIN CBG26694"/>
    <property type="match status" value="1"/>
</dbReference>
<dbReference type="CDD" id="cd09274">
    <property type="entry name" value="RNase_HI_RT_Ty3"/>
    <property type="match status" value="1"/>
</dbReference>
<dbReference type="EMBL" id="SEKV01000289">
    <property type="protein sequence ID" value="TFY59737.1"/>
    <property type="molecule type" value="Genomic_DNA"/>
</dbReference>
<dbReference type="Proteomes" id="UP000298390">
    <property type="component" value="Unassembled WGS sequence"/>
</dbReference>
<reference evidence="8 9" key="1">
    <citation type="submission" date="2019-01" db="EMBL/GenBank/DDBJ databases">
        <title>Genome sequencing of the rare red list fungi Fomitopsis rosea.</title>
        <authorList>
            <person name="Buettner E."/>
            <person name="Kellner H."/>
        </authorList>
    </citation>
    <scope>NUCLEOTIDE SEQUENCE [LARGE SCALE GENOMIC DNA]</scope>
    <source>
        <strain evidence="8 9">DSM 105464</strain>
    </source>
</reference>
<organism evidence="8 9">
    <name type="scientific">Rhodofomes roseus</name>
    <dbReference type="NCBI Taxonomy" id="34475"/>
    <lineage>
        <taxon>Eukaryota</taxon>
        <taxon>Fungi</taxon>
        <taxon>Dikarya</taxon>
        <taxon>Basidiomycota</taxon>
        <taxon>Agaricomycotina</taxon>
        <taxon>Agaricomycetes</taxon>
        <taxon>Polyporales</taxon>
        <taxon>Rhodofomes</taxon>
    </lineage>
</organism>
<name>A0A4Y9YDU7_9APHY</name>
<feature type="compositionally biased region" description="Basic and acidic residues" evidence="6">
    <location>
        <begin position="150"/>
        <end position="174"/>
    </location>
</feature>
<dbReference type="Gene3D" id="3.10.20.370">
    <property type="match status" value="1"/>
</dbReference>
<dbReference type="FunFam" id="3.30.70.270:FF:000063">
    <property type="entry name" value="Zinc knuckle domaincontaining protein"/>
    <property type="match status" value="1"/>
</dbReference>
<dbReference type="InterPro" id="IPR000477">
    <property type="entry name" value="RT_dom"/>
</dbReference>
<evidence type="ECO:0000313" key="9">
    <source>
        <dbReference type="Proteomes" id="UP000298390"/>
    </source>
</evidence>
<protein>
    <recommendedName>
        <fullName evidence="7">Reverse transcriptase domain-containing protein</fullName>
    </recommendedName>
</protein>
<dbReference type="InterPro" id="IPR041577">
    <property type="entry name" value="RT_RNaseH_2"/>
</dbReference>
<dbReference type="Pfam" id="PF17921">
    <property type="entry name" value="Integrase_H2C2"/>
    <property type="match status" value="1"/>
</dbReference>
<dbReference type="CDD" id="cd00303">
    <property type="entry name" value="retropepsin_like"/>
    <property type="match status" value="1"/>
</dbReference>
<evidence type="ECO:0000256" key="4">
    <source>
        <dbReference type="ARBA" id="ARBA00022759"/>
    </source>
</evidence>
<dbReference type="STRING" id="34475.A0A4Y9YDU7"/>
<dbReference type="PROSITE" id="PS50878">
    <property type="entry name" value="RT_POL"/>
    <property type="match status" value="1"/>
</dbReference>
<evidence type="ECO:0000256" key="5">
    <source>
        <dbReference type="ARBA" id="ARBA00023268"/>
    </source>
</evidence>
<keyword evidence="4" id="KW-0378">Hydrolase</keyword>
<evidence type="ECO:0000256" key="3">
    <source>
        <dbReference type="ARBA" id="ARBA00022722"/>
    </source>
</evidence>
<keyword evidence="5" id="KW-0511">Multifunctional enzyme</keyword>
<dbReference type="SUPFAM" id="SSF56672">
    <property type="entry name" value="DNA/RNA polymerases"/>
    <property type="match status" value="1"/>
</dbReference>
<feature type="region of interest" description="Disordered" evidence="6">
    <location>
        <begin position="150"/>
        <end position="189"/>
    </location>
</feature>
<dbReference type="Gene3D" id="3.10.10.10">
    <property type="entry name" value="HIV Type 1 Reverse Transcriptase, subunit A, domain 1"/>
    <property type="match status" value="1"/>
</dbReference>
<keyword evidence="2" id="KW-0548">Nucleotidyltransferase</keyword>
<proteinExistence type="predicted"/>
<dbReference type="FunFam" id="3.30.70.270:FF:000003">
    <property type="entry name" value="Transposon Ty3-G Gag-Pol polyprotein"/>
    <property type="match status" value="1"/>
</dbReference>
<keyword evidence="4" id="KW-0255">Endonuclease</keyword>
<evidence type="ECO:0000256" key="6">
    <source>
        <dbReference type="SAM" id="MobiDB-lite"/>
    </source>
</evidence>